<evidence type="ECO:0000313" key="3">
    <source>
        <dbReference type="Proteomes" id="UP000266723"/>
    </source>
</evidence>
<evidence type="ECO:0000313" key="2">
    <source>
        <dbReference type="EMBL" id="KAF3579893.1"/>
    </source>
</evidence>
<organism evidence="2 3">
    <name type="scientific">Brassica cretica</name>
    <name type="common">Mustard</name>
    <dbReference type="NCBI Taxonomy" id="69181"/>
    <lineage>
        <taxon>Eukaryota</taxon>
        <taxon>Viridiplantae</taxon>
        <taxon>Streptophyta</taxon>
        <taxon>Embryophyta</taxon>
        <taxon>Tracheophyta</taxon>
        <taxon>Spermatophyta</taxon>
        <taxon>Magnoliopsida</taxon>
        <taxon>eudicotyledons</taxon>
        <taxon>Gunneridae</taxon>
        <taxon>Pentapetalae</taxon>
        <taxon>rosids</taxon>
        <taxon>malvids</taxon>
        <taxon>Brassicales</taxon>
        <taxon>Brassicaceae</taxon>
        <taxon>Brassiceae</taxon>
        <taxon>Brassica</taxon>
    </lineage>
</organism>
<protein>
    <submittedName>
        <fullName evidence="2">Uncharacterized protein</fullName>
    </submittedName>
</protein>
<reference evidence="2 3" key="1">
    <citation type="journal article" date="2020" name="BMC Genomics">
        <title>Intraspecific diversification of the crop wild relative Brassica cretica Lam. using demographic model selection.</title>
        <authorList>
            <person name="Kioukis A."/>
            <person name="Michalopoulou V.A."/>
            <person name="Briers L."/>
            <person name="Pirintsos S."/>
            <person name="Studholme D.J."/>
            <person name="Pavlidis P."/>
            <person name="Sarris P.F."/>
        </authorList>
    </citation>
    <scope>NUCLEOTIDE SEQUENCE [LARGE SCALE GENOMIC DNA]</scope>
    <source>
        <strain evidence="3">cv. PFS-1207/04</strain>
    </source>
</reference>
<name>A0ABQ7DPD0_BRACR</name>
<gene>
    <name evidence="2" type="ORF">DY000_02030832</name>
</gene>
<dbReference type="EMBL" id="QGKV02000649">
    <property type="protein sequence ID" value="KAF3579893.1"/>
    <property type="molecule type" value="Genomic_DNA"/>
</dbReference>
<sequence length="204" mass="23444">MERTAEISSADTLSIGKKNQELEEAIETLRLEILIAVNGARVTARWELMREWLQKKNNQWDQAKALEQYQTVALSVPGTELGVPFSGDLERSLIGDPRVKWEEDVASYAKAQQKQDVKTIRPDRTKRDEKPSQRPARDSRNRNRGRYQNRPIEKAEGMAVSTWPDISHLSVSRPELINVLRQTGQQVKWPHKMKAPDSFRNPGF</sequence>
<proteinExistence type="predicted"/>
<keyword evidence="3" id="KW-1185">Reference proteome</keyword>
<dbReference type="Proteomes" id="UP000266723">
    <property type="component" value="Unassembled WGS sequence"/>
</dbReference>
<accession>A0ABQ7DPD0</accession>
<feature type="region of interest" description="Disordered" evidence="1">
    <location>
        <begin position="112"/>
        <end position="156"/>
    </location>
</feature>
<comment type="caution">
    <text evidence="2">The sequence shown here is derived from an EMBL/GenBank/DDBJ whole genome shotgun (WGS) entry which is preliminary data.</text>
</comment>
<feature type="compositionally biased region" description="Basic and acidic residues" evidence="1">
    <location>
        <begin position="113"/>
        <end position="141"/>
    </location>
</feature>
<evidence type="ECO:0000256" key="1">
    <source>
        <dbReference type="SAM" id="MobiDB-lite"/>
    </source>
</evidence>